<dbReference type="InterPro" id="IPR029057">
    <property type="entry name" value="PRTase-like"/>
</dbReference>
<dbReference type="CDD" id="cd06223">
    <property type="entry name" value="PRTases_typeI"/>
    <property type="match status" value="1"/>
</dbReference>
<comment type="caution">
    <text evidence="4">The sequence shown here is derived from an EMBL/GenBank/DDBJ whole genome shotgun (WGS) entry which is preliminary data.</text>
</comment>
<feature type="transmembrane region" description="Helical" evidence="2">
    <location>
        <begin position="253"/>
        <end position="272"/>
    </location>
</feature>
<evidence type="ECO:0000313" key="4">
    <source>
        <dbReference type="EMBL" id="KNE28652.1"/>
    </source>
</evidence>
<dbReference type="PANTHER" id="PTHR47505">
    <property type="entry name" value="DNA UTILIZATION PROTEIN YHGH"/>
    <property type="match status" value="1"/>
</dbReference>
<dbReference type="Pfam" id="PF00156">
    <property type="entry name" value="Pribosyltran"/>
    <property type="match status" value="1"/>
</dbReference>
<dbReference type="InterPro" id="IPR051910">
    <property type="entry name" value="ComF/GntX_DNA_util-trans"/>
</dbReference>
<name>A0AAW3I9Q0_9BURK</name>
<dbReference type="PANTHER" id="PTHR47505:SF1">
    <property type="entry name" value="DNA UTILIZATION PROTEIN YHGH"/>
    <property type="match status" value="1"/>
</dbReference>
<dbReference type="SUPFAM" id="SSF53271">
    <property type="entry name" value="PRTase-like"/>
    <property type="match status" value="1"/>
</dbReference>
<evidence type="ECO:0000259" key="3">
    <source>
        <dbReference type="Pfam" id="PF00156"/>
    </source>
</evidence>
<dbReference type="InterPro" id="IPR000836">
    <property type="entry name" value="PRTase_dom"/>
</dbReference>
<accession>A0AAW3I9Q0</accession>
<keyword evidence="2" id="KW-1133">Transmembrane helix</keyword>
<dbReference type="AlphaFoldDB" id="A0AAW3I9Q0"/>
<proteinExistence type="inferred from homology"/>
<dbReference type="Proteomes" id="UP000037511">
    <property type="component" value="Unassembled WGS sequence"/>
</dbReference>
<protein>
    <recommendedName>
        <fullName evidence="3">Phosphoribosyltransferase domain-containing protein</fullName>
    </recommendedName>
</protein>
<sequence length="275" mass="27829">MGRRLWSRVGCDCPLCGARVAGARLCLGCADDITAAPSGTNPRCPCCALRLPVIASGVAPGLASDVATDVASALPSDVASAPASAPTPTAAPAPASLPAPICPACLGAPRAYVQTIAAFDYAPPADALIRMLKTQLRLSMAPVLASLLADAIRNKPPLPDGVLLAPVPASRASLRARGMNPAAEIARSLAAELNLPLVRQALRRCRETPRQTALGRHARRQVAAGVFVASTAVRGRHVAVVDDVMTTGSTVQAAAVALLAAGAAGVTVLVVARTP</sequence>
<keyword evidence="2" id="KW-0472">Membrane</keyword>
<evidence type="ECO:0000256" key="1">
    <source>
        <dbReference type="ARBA" id="ARBA00008007"/>
    </source>
</evidence>
<feature type="domain" description="Phosphoribosyltransferase" evidence="3">
    <location>
        <begin position="177"/>
        <end position="273"/>
    </location>
</feature>
<reference evidence="4 5" key="1">
    <citation type="submission" date="2015-07" db="EMBL/GenBank/DDBJ databases">
        <title>Draft genome of Achromobacter spanius.</title>
        <authorList>
            <person name="Wang X."/>
        </authorList>
    </citation>
    <scope>NUCLEOTIDE SEQUENCE [LARGE SCALE GENOMIC DNA]</scope>
    <source>
        <strain evidence="4 5">CGMCC9173</strain>
    </source>
</reference>
<organism evidence="4 5">
    <name type="scientific">Achromobacter spanius</name>
    <dbReference type="NCBI Taxonomy" id="217203"/>
    <lineage>
        <taxon>Bacteria</taxon>
        <taxon>Pseudomonadati</taxon>
        <taxon>Pseudomonadota</taxon>
        <taxon>Betaproteobacteria</taxon>
        <taxon>Burkholderiales</taxon>
        <taxon>Alcaligenaceae</taxon>
        <taxon>Achromobacter</taxon>
    </lineage>
</organism>
<dbReference type="EMBL" id="LGVG01000005">
    <property type="protein sequence ID" value="KNE28652.1"/>
    <property type="molecule type" value="Genomic_DNA"/>
</dbReference>
<keyword evidence="2" id="KW-0812">Transmembrane</keyword>
<evidence type="ECO:0000313" key="5">
    <source>
        <dbReference type="Proteomes" id="UP000037511"/>
    </source>
</evidence>
<dbReference type="Gene3D" id="3.40.50.2020">
    <property type="match status" value="1"/>
</dbReference>
<comment type="similarity">
    <text evidence="1">Belongs to the ComF/GntX family.</text>
</comment>
<evidence type="ECO:0000256" key="2">
    <source>
        <dbReference type="SAM" id="Phobius"/>
    </source>
</evidence>
<gene>
    <name evidence="4" type="ORF">AFM18_05470</name>
</gene>